<accession>A0ABD4LMN3</accession>
<name>A0ABD4LMN3_BACCE</name>
<dbReference type="RefSeq" id="WP_200152594.1">
    <property type="nucleotide sequence ID" value="NZ_JAEFBZ010000007.1"/>
</dbReference>
<reference evidence="1 2" key="1">
    <citation type="submission" date="2020-12" db="EMBL/GenBank/DDBJ databases">
        <title>Genome assembly for a thermostable protease producing Bacillus cereus MAKP1 strain isolated from chicken gut.</title>
        <authorList>
            <person name="Malaviya A."/>
        </authorList>
    </citation>
    <scope>NUCLEOTIDE SEQUENCE [LARGE SCALE GENOMIC DNA]</scope>
    <source>
        <strain evidence="1 2">MAKP1</strain>
    </source>
</reference>
<dbReference type="Proteomes" id="UP000613452">
    <property type="component" value="Unassembled WGS sequence"/>
</dbReference>
<organism evidence="1 2">
    <name type="scientific">Bacillus cereus</name>
    <dbReference type="NCBI Taxonomy" id="1396"/>
    <lineage>
        <taxon>Bacteria</taxon>
        <taxon>Bacillati</taxon>
        <taxon>Bacillota</taxon>
        <taxon>Bacilli</taxon>
        <taxon>Bacillales</taxon>
        <taxon>Bacillaceae</taxon>
        <taxon>Bacillus</taxon>
        <taxon>Bacillus cereus group</taxon>
    </lineage>
</organism>
<evidence type="ECO:0000313" key="1">
    <source>
        <dbReference type="EMBL" id="MBK1611755.1"/>
    </source>
</evidence>
<proteinExistence type="predicted"/>
<sequence length="224" mass="26570">MGKKLQAEYKKHEDFITAVVEDRELNNAIRLTDDKRFLVTLENAHEDVKAGKEIFCTEGDVENCVNELKASVHNWSERITKRLHRNDYTYIHPEKTMNDVNIDKIKRVKEKYFDKGSKLLAIVRDNGRIIVAFKNKVIYEQFLIETRNKYKGDSWTQYGDEKIFTWSDEIDNYNMVVAEFWTDEKIDEELSMDADEMYRAHWGIPEPTDRPRSPFEVYSQSELL</sequence>
<protein>
    <recommendedName>
        <fullName evidence="3">Phage protein</fullName>
    </recommendedName>
</protein>
<comment type="caution">
    <text evidence="1">The sequence shown here is derived from an EMBL/GenBank/DDBJ whole genome shotgun (WGS) entry which is preliminary data.</text>
</comment>
<dbReference type="EMBL" id="JAEFBZ010000007">
    <property type="protein sequence ID" value="MBK1611755.1"/>
    <property type="molecule type" value="Genomic_DNA"/>
</dbReference>
<evidence type="ECO:0000313" key="2">
    <source>
        <dbReference type="Proteomes" id="UP000613452"/>
    </source>
</evidence>
<evidence type="ECO:0008006" key="3">
    <source>
        <dbReference type="Google" id="ProtNLM"/>
    </source>
</evidence>
<dbReference type="AlphaFoldDB" id="A0ABD4LMN3"/>
<gene>
    <name evidence="1" type="ORF">JCR31_28345</name>
</gene>